<dbReference type="FunFam" id="3.40.50.2000:FF:000047">
    <property type="entry name" value="Glycosyltransferase"/>
    <property type="match status" value="1"/>
</dbReference>
<keyword evidence="2 4" id="KW-0328">Glycosyltransferase</keyword>
<dbReference type="InterPro" id="IPR002213">
    <property type="entry name" value="UDP_glucos_trans"/>
</dbReference>
<gene>
    <name evidence="7" type="ORF">Fmac_013565</name>
</gene>
<dbReference type="AlphaFoldDB" id="A0ABD1MTH5"/>
<evidence type="ECO:0000313" key="8">
    <source>
        <dbReference type="Proteomes" id="UP001603857"/>
    </source>
</evidence>
<dbReference type="EC" id="2.4.1.-" evidence="5"/>
<keyword evidence="3 4" id="KW-0808">Transferase</keyword>
<evidence type="ECO:0000256" key="1">
    <source>
        <dbReference type="ARBA" id="ARBA00009995"/>
    </source>
</evidence>
<dbReference type="Pfam" id="PF00201">
    <property type="entry name" value="UDPGT"/>
    <property type="match status" value="1"/>
</dbReference>
<dbReference type="InterPro" id="IPR058980">
    <property type="entry name" value="Glyco_transf_N"/>
</dbReference>
<evidence type="ECO:0000256" key="5">
    <source>
        <dbReference type="RuleBase" id="RU362057"/>
    </source>
</evidence>
<dbReference type="PANTHER" id="PTHR48047:SF182">
    <property type="entry name" value="GLYCOSYLTRANSFERASE"/>
    <property type="match status" value="1"/>
</dbReference>
<dbReference type="Gene3D" id="3.40.50.2000">
    <property type="entry name" value="Glycogen Phosphorylase B"/>
    <property type="match status" value="2"/>
</dbReference>
<keyword evidence="8" id="KW-1185">Reference proteome</keyword>
<name>A0ABD1MTH5_9FABA</name>
<comment type="similarity">
    <text evidence="1 4">Belongs to the UDP-glycosyltransferase family.</text>
</comment>
<dbReference type="Proteomes" id="UP001603857">
    <property type="component" value="Unassembled WGS sequence"/>
</dbReference>
<dbReference type="EMBL" id="JBGMDY010000004">
    <property type="protein sequence ID" value="KAL2339119.1"/>
    <property type="molecule type" value="Genomic_DNA"/>
</dbReference>
<evidence type="ECO:0000256" key="4">
    <source>
        <dbReference type="RuleBase" id="RU003718"/>
    </source>
</evidence>
<evidence type="ECO:0000259" key="6">
    <source>
        <dbReference type="Pfam" id="PF26168"/>
    </source>
</evidence>
<dbReference type="CDD" id="cd03784">
    <property type="entry name" value="GT1_Gtf-like"/>
    <property type="match status" value="1"/>
</dbReference>
<organism evidence="7 8">
    <name type="scientific">Flemingia macrophylla</name>
    <dbReference type="NCBI Taxonomy" id="520843"/>
    <lineage>
        <taxon>Eukaryota</taxon>
        <taxon>Viridiplantae</taxon>
        <taxon>Streptophyta</taxon>
        <taxon>Embryophyta</taxon>
        <taxon>Tracheophyta</taxon>
        <taxon>Spermatophyta</taxon>
        <taxon>Magnoliopsida</taxon>
        <taxon>eudicotyledons</taxon>
        <taxon>Gunneridae</taxon>
        <taxon>Pentapetalae</taxon>
        <taxon>rosids</taxon>
        <taxon>fabids</taxon>
        <taxon>Fabales</taxon>
        <taxon>Fabaceae</taxon>
        <taxon>Papilionoideae</taxon>
        <taxon>50 kb inversion clade</taxon>
        <taxon>NPAAA clade</taxon>
        <taxon>indigoferoid/millettioid clade</taxon>
        <taxon>Phaseoleae</taxon>
        <taxon>Flemingia</taxon>
    </lineage>
</organism>
<dbReference type="InterPro" id="IPR035595">
    <property type="entry name" value="UDP_glycos_trans_CS"/>
</dbReference>
<reference evidence="7 8" key="1">
    <citation type="submission" date="2024-08" db="EMBL/GenBank/DDBJ databases">
        <title>Insights into the chromosomal genome structure of Flemingia macrophylla.</title>
        <authorList>
            <person name="Ding Y."/>
            <person name="Zhao Y."/>
            <person name="Bi W."/>
            <person name="Wu M."/>
            <person name="Zhao G."/>
            <person name="Gong Y."/>
            <person name="Li W."/>
            <person name="Zhang P."/>
        </authorList>
    </citation>
    <scope>NUCLEOTIDE SEQUENCE [LARGE SCALE GENOMIC DNA]</scope>
    <source>
        <strain evidence="7">DYQJB</strain>
        <tissue evidence="7">Leaf</tissue>
    </source>
</reference>
<protein>
    <recommendedName>
        <fullName evidence="5">Glycosyltransferase</fullName>
        <ecNumber evidence="5">2.4.1.-</ecNumber>
    </recommendedName>
</protein>
<evidence type="ECO:0000256" key="2">
    <source>
        <dbReference type="ARBA" id="ARBA00022676"/>
    </source>
</evidence>
<evidence type="ECO:0000313" key="7">
    <source>
        <dbReference type="EMBL" id="KAL2339119.1"/>
    </source>
</evidence>
<sequence length="462" mass="51640">MGGIYLEEQERPLKLHFIPYPAPGHMIPLCDIATLFASNGHHVTIITTPSNAQTLRKSIPSLRLRTVPFPSRQVGLPNGVENLSAVSDIVNTARVHQATMLLRGPIEQLMEQEPPDCVIADFLFPWVHEVAKKLNIPRLAFNGFSLFAVCAMDKKARCNLPEAITWNATPPKILTKFMEPLLETERKSEGIIVNNFAELDGKEYIEQYEKSAGHKAWHVGPASLICGRRGERGGKSVMDAEECLSWLNSKRVKSVVYICFGSLCHFPDKQLYEMARGIEASGYDFIWVVPEKRGKEEENKWLPMGFEERNEGKGIIIKGWAPQLLILGHHAIGAFLTHCGWNSTLEAVCAGVPMVTWPVHDEQFYNEKLVTQVRRIGLEVGAREWGVVGFGERKHLVPADCIANAITRLMDGRDEALAIRRRAMDYAQKAAQALAPGGSSHTNFTALVRHLKRLRDSASLHQ</sequence>
<dbReference type="Pfam" id="PF26168">
    <property type="entry name" value="Glyco_transf_N"/>
    <property type="match status" value="1"/>
</dbReference>
<comment type="caution">
    <text evidence="7">The sequence shown here is derived from an EMBL/GenBank/DDBJ whole genome shotgun (WGS) entry which is preliminary data.</text>
</comment>
<dbReference type="PROSITE" id="PS00375">
    <property type="entry name" value="UDPGT"/>
    <property type="match status" value="1"/>
</dbReference>
<evidence type="ECO:0000256" key="3">
    <source>
        <dbReference type="ARBA" id="ARBA00022679"/>
    </source>
</evidence>
<dbReference type="SUPFAM" id="SSF53756">
    <property type="entry name" value="UDP-Glycosyltransferase/glycogen phosphorylase"/>
    <property type="match status" value="1"/>
</dbReference>
<feature type="domain" description="Glycosyltransferase N-terminal" evidence="6">
    <location>
        <begin position="17"/>
        <end position="221"/>
    </location>
</feature>
<proteinExistence type="inferred from homology"/>
<dbReference type="PANTHER" id="PTHR48047">
    <property type="entry name" value="GLYCOSYLTRANSFERASE"/>
    <property type="match status" value="1"/>
</dbReference>
<dbReference type="GO" id="GO:0016757">
    <property type="term" value="F:glycosyltransferase activity"/>
    <property type="evidence" value="ECO:0007669"/>
    <property type="project" value="UniProtKB-KW"/>
</dbReference>
<accession>A0ABD1MTH5</accession>